<dbReference type="GO" id="GO:0000155">
    <property type="term" value="F:phosphorelay sensor kinase activity"/>
    <property type="evidence" value="ECO:0007669"/>
    <property type="project" value="InterPro"/>
</dbReference>
<dbReference type="Pfam" id="PF02518">
    <property type="entry name" value="HATPase_c"/>
    <property type="match status" value="1"/>
</dbReference>
<dbReference type="InterPro" id="IPR005467">
    <property type="entry name" value="His_kinase_dom"/>
</dbReference>
<dbReference type="PRINTS" id="PR00344">
    <property type="entry name" value="BCTRLSENSOR"/>
</dbReference>
<feature type="coiled-coil region" evidence="6">
    <location>
        <begin position="475"/>
        <end position="522"/>
    </location>
</feature>
<dbReference type="Gene3D" id="1.10.287.130">
    <property type="match status" value="1"/>
</dbReference>
<evidence type="ECO:0000259" key="8">
    <source>
        <dbReference type="PROSITE" id="PS50112"/>
    </source>
</evidence>
<reference evidence="10 11" key="1">
    <citation type="submission" date="2018-05" db="EMBL/GenBank/DDBJ databases">
        <title>Marinilabilia rubrum sp. nov., isolated from saltern sediment.</title>
        <authorList>
            <person name="Zhang R."/>
        </authorList>
    </citation>
    <scope>NUCLEOTIDE SEQUENCE [LARGE SCALE GENOMIC DNA]</scope>
    <source>
        <strain evidence="10 11">WTE16</strain>
    </source>
</reference>
<dbReference type="Pfam" id="PF00512">
    <property type="entry name" value="HisKA"/>
    <property type="match status" value="1"/>
</dbReference>
<dbReference type="PROSITE" id="PS50113">
    <property type="entry name" value="PAC"/>
    <property type="match status" value="1"/>
</dbReference>
<feature type="coiled-coil region" evidence="6">
    <location>
        <begin position="93"/>
        <end position="127"/>
    </location>
</feature>
<dbReference type="InterPro" id="IPR036890">
    <property type="entry name" value="HATPase_C_sf"/>
</dbReference>
<evidence type="ECO:0000256" key="2">
    <source>
        <dbReference type="ARBA" id="ARBA00012438"/>
    </source>
</evidence>
<dbReference type="AlphaFoldDB" id="A0A2U2B9M9"/>
<proteinExistence type="predicted"/>
<dbReference type="Pfam" id="PF08448">
    <property type="entry name" value="PAS_4"/>
    <property type="match status" value="1"/>
</dbReference>
<dbReference type="SMART" id="SM00388">
    <property type="entry name" value="HisKA"/>
    <property type="match status" value="1"/>
</dbReference>
<evidence type="ECO:0000259" key="9">
    <source>
        <dbReference type="PROSITE" id="PS50113"/>
    </source>
</evidence>
<dbReference type="EC" id="2.7.13.3" evidence="2"/>
<keyword evidence="11" id="KW-1185">Reference proteome</keyword>
<dbReference type="InterPro" id="IPR000014">
    <property type="entry name" value="PAS"/>
</dbReference>
<dbReference type="PROSITE" id="PS50109">
    <property type="entry name" value="HIS_KIN"/>
    <property type="match status" value="1"/>
</dbReference>
<dbReference type="GO" id="GO:0009927">
    <property type="term" value="F:histidine phosphotransfer kinase activity"/>
    <property type="evidence" value="ECO:0007669"/>
    <property type="project" value="TreeGrafter"/>
</dbReference>
<keyword evidence="6" id="KW-0175">Coiled coil</keyword>
<accession>A0A2U2B9M9</accession>
<sequence length="741" mass="85069">MGRNRKTIKTDRYCCRCIIIKFTTKSLSTKTKSLFLNYKIKTETKKLFKFCSLLTIWSMGDLSDNKKDILKQKALQLLHNKESLPGDIYNSNLEELVENLQVYQFELEMQNEELKRVQDDLTINKEKFQTIFELAPVGYCMLNMEGTIIQCNNKFRSHFNIPKNNLNNRKLRELVEPSSQDDFYFHLKVLKERKEKSNAFLGFKGKTGTIHIKINSRVIYLNSETREKVILCALNDISDEVKYYHKLKDSEERFRSLVDSMNDVIFTIDQDLRHSSVHGKWVAEAGRKEADFLGKRATEILGEEAGEFHEKHFREALAGKPVVYEWTAGEGTGQQHFQTSLSPIYNEEGHVKEIVGVGRNITPAKKSNFDLQERMKEQKCLYKISKTLHQQNHPTDDILHQCVRIIPEGFQFPEKARACIKTSERNYFSHEAFNIDEDICLKSQPAFSGGTLAQIIIKYSDQDSGDLTRLSSSFLEEEQQLIDVIARNLVQALKNQQTKDELDRKNNMLSQLNAEKDRLLSVIAHDLRSPFSSILGLIGLMHERFDRMQPEYIKELLGALNKSTNSFYTLLENLLEWSRIQRGQKEIKPTPHLVSEIVNQAIEAHQNIIDNKNIKLNLNFDNNLRVLGDQTSLISVFNNLLSNAIKFSEKGGEISILAKPQQPDNIIFSVCDQGIGLSKDMQQKLFKVDADVKRPGTDNEPSTGLGLLISKELVEMNGGEIWVESEEDKGSCFFFTIARSN</sequence>
<dbReference type="InterPro" id="IPR013767">
    <property type="entry name" value="PAS_fold"/>
</dbReference>
<evidence type="ECO:0000256" key="3">
    <source>
        <dbReference type="ARBA" id="ARBA00022553"/>
    </source>
</evidence>
<evidence type="ECO:0000259" key="7">
    <source>
        <dbReference type="PROSITE" id="PS50109"/>
    </source>
</evidence>
<dbReference type="PROSITE" id="PS50112">
    <property type="entry name" value="PAS"/>
    <property type="match status" value="1"/>
</dbReference>
<evidence type="ECO:0000313" key="10">
    <source>
        <dbReference type="EMBL" id="PWD99775.1"/>
    </source>
</evidence>
<dbReference type="InterPro" id="IPR003594">
    <property type="entry name" value="HATPase_dom"/>
</dbReference>
<dbReference type="SUPFAM" id="SSF47384">
    <property type="entry name" value="Homodimeric domain of signal transducing histidine kinase"/>
    <property type="match status" value="1"/>
</dbReference>
<dbReference type="InterPro" id="IPR036097">
    <property type="entry name" value="HisK_dim/P_sf"/>
</dbReference>
<name>A0A2U2B9M9_9BACT</name>
<dbReference type="GO" id="GO:0006355">
    <property type="term" value="P:regulation of DNA-templated transcription"/>
    <property type="evidence" value="ECO:0007669"/>
    <property type="project" value="InterPro"/>
</dbReference>
<dbReference type="PANTHER" id="PTHR43047">
    <property type="entry name" value="TWO-COMPONENT HISTIDINE PROTEIN KINASE"/>
    <property type="match status" value="1"/>
</dbReference>
<gene>
    <name evidence="10" type="ORF">DDZ16_07720</name>
</gene>
<dbReference type="EMBL" id="QEWP01000005">
    <property type="protein sequence ID" value="PWD99775.1"/>
    <property type="molecule type" value="Genomic_DNA"/>
</dbReference>
<organism evidence="10 11">
    <name type="scientific">Marinilabilia rubra</name>
    <dbReference type="NCBI Taxonomy" id="2162893"/>
    <lineage>
        <taxon>Bacteria</taxon>
        <taxon>Pseudomonadati</taxon>
        <taxon>Bacteroidota</taxon>
        <taxon>Bacteroidia</taxon>
        <taxon>Marinilabiliales</taxon>
        <taxon>Marinilabiliaceae</taxon>
        <taxon>Marinilabilia</taxon>
    </lineage>
</organism>
<protein>
    <recommendedName>
        <fullName evidence="2">histidine kinase</fullName>
        <ecNumber evidence="2">2.7.13.3</ecNumber>
    </recommendedName>
</protein>
<dbReference type="InterPro" id="IPR035965">
    <property type="entry name" value="PAS-like_dom_sf"/>
</dbReference>
<dbReference type="Gene3D" id="3.30.450.20">
    <property type="entry name" value="PAS domain"/>
    <property type="match status" value="2"/>
</dbReference>
<dbReference type="InterPro" id="IPR004358">
    <property type="entry name" value="Sig_transdc_His_kin-like_C"/>
</dbReference>
<feature type="domain" description="Histidine kinase" evidence="7">
    <location>
        <begin position="522"/>
        <end position="741"/>
    </location>
</feature>
<feature type="domain" description="PAC" evidence="9">
    <location>
        <begin position="320"/>
        <end position="373"/>
    </location>
</feature>
<dbReference type="InterPro" id="IPR000700">
    <property type="entry name" value="PAS-assoc_C"/>
</dbReference>
<feature type="domain" description="PAS" evidence="8">
    <location>
        <begin position="250"/>
        <end position="320"/>
    </location>
</feature>
<dbReference type="InterPro" id="IPR003661">
    <property type="entry name" value="HisK_dim/P_dom"/>
</dbReference>
<keyword evidence="5" id="KW-0418">Kinase</keyword>
<evidence type="ECO:0000256" key="1">
    <source>
        <dbReference type="ARBA" id="ARBA00000085"/>
    </source>
</evidence>
<dbReference type="SMART" id="SM00387">
    <property type="entry name" value="HATPase_c"/>
    <property type="match status" value="1"/>
</dbReference>
<dbReference type="SUPFAM" id="SSF55785">
    <property type="entry name" value="PYP-like sensor domain (PAS domain)"/>
    <property type="match status" value="2"/>
</dbReference>
<comment type="catalytic activity">
    <reaction evidence="1">
        <text>ATP + protein L-histidine = ADP + protein N-phospho-L-histidine.</text>
        <dbReference type="EC" id="2.7.13.3"/>
    </reaction>
</comment>
<dbReference type="NCBIfam" id="TIGR00229">
    <property type="entry name" value="sensory_box"/>
    <property type="match status" value="2"/>
</dbReference>
<evidence type="ECO:0000256" key="6">
    <source>
        <dbReference type="SAM" id="Coils"/>
    </source>
</evidence>
<dbReference type="InterPro" id="IPR013656">
    <property type="entry name" value="PAS_4"/>
</dbReference>
<evidence type="ECO:0000256" key="4">
    <source>
        <dbReference type="ARBA" id="ARBA00022679"/>
    </source>
</evidence>
<dbReference type="GO" id="GO:0005886">
    <property type="term" value="C:plasma membrane"/>
    <property type="evidence" value="ECO:0007669"/>
    <property type="project" value="TreeGrafter"/>
</dbReference>
<comment type="caution">
    <text evidence="10">The sequence shown here is derived from an EMBL/GenBank/DDBJ whole genome shotgun (WGS) entry which is preliminary data.</text>
</comment>
<dbReference type="CDD" id="cd00130">
    <property type="entry name" value="PAS"/>
    <property type="match status" value="1"/>
</dbReference>
<dbReference type="FunFam" id="3.30.565.10:FF:000006">
    <property type="entry name" value="Sensor histidine kinase WalK"/>
    <property type="match status" value="1"/>
</dbReference>
<evidence type="ECO:0000256" key="5">
    <source>
        <dbReference type="ARBA" id="ARBA00022777"/>
    </source>
</evidence>
<keyword evidence="3" id="KW-0597">Phosphoprotein</keyword>
<dbReference type="Gene3D" id="3.30.565.10">
    <property type="entry name" value="Histidine kinase-like ATPase, C-terminal domain"/>
    <property type="match status" value="1"/>
</dbReference>
<dbReference type="Proteomes" id="UP000244956">
    <property type="component" value="Unassembled WGS sequence"/>
</dbReference>
<evidence type="ECO:0000313" key="11">
    <source>
        <dbReference type="Proteomes" id="UP000244956"/>
    </source>
</evidence>
<dbReference type="CDD" id="cd00082">
    <property type="entry name" value="HisKA"/>
    <property type="match status" value="1"/>
</dbReference>
<dbReference type="Pfam" id="PF00989">
    <property type="entry name" value="PAS"/>
    <property type="match status" value="1"/>
</dbReference>
<keyword evidence="4" id="KW-0808">Transferase</keyword>
<dbReference type="PANTHER" id="PTHR43047:SF72">
    <property type="entry name" value="OSMOSENSING HISTIDINE PROTEIN KINASE SLN1"/>
    <property type="match status" value="1"/>
</dbReference>
<dbReference type="SUPFAM" id="SSF55874">
    <property type="entry name" value="ATPase domain of HSP90 chaperone/DNA topoisomerase II/histidine kinase"/>
    <property type="match status" value="1"/>
</dbReference>
<dbReference type="SMART" id="SM00091">
    <property type="entry name" value="PAS"/>
    <property type="match status" value="2"/>
</dbReference>